<protein>
    <submittedName>
        <fullName evidence="2">Uncharacterized protein</fullName>
    </submittedName>
</protein>
<feature type="compositionally biased region" description="Pro residues" evidence="1">
    <location>
        <begin position="1"/>
        <end position="11"/>
    </location>
</feature>
<name>B8HE48_PSECP</name>
<feature type="region of interest" description="Disordered" evidence="1">
    <location>
        <begin position="1"/>
        <end position="80"/>
    </location>
</feature>
<evidence type="ECO:0000256" key="1">
    <source>
        <dbReference type="SAM" id="MobiDB-lite"/>
    </source>
</evidence>
<dbReference type="Proteomes" id="UP000002505">
    <property type="component" value="Chromosome"/>
</dbReference>
<gene>
    <name evidence="2" type="ordered locus">Achl_1090</name>
</gene>
<dbReference type="EMBL" id="CP001341">
    <property type="protein sequence ID" value="ACL39083.1"/>
    <property type="molecule type" value="Genomic_DNA"/>
</dbReference>
<accession>B8HE48</accession>
<sequence length="227" mass="23845">MLSLPRQPPQPVGGRLRWQQPAGVPLPSQQPAGVPLPSQQPAGVPLPSQQPAGVPLPSQQPAGVPLPSQQPAGVPLPSQQPAGVPLPWRLVPGQLSLSLLSARFYGVSALPARAPRAALLNDLDGTGGATGYSGEFGGLSVQNLLRELPRPSFMPLPSSPRSTTKRPGYAQWGQALSCAEGFICPPVGITRFLSMTWAPQHSAQELVLRFAPAVELVLLYMLLDSCG</sequence>
<dbReference type="KEGG" id="ach:Achl_1090"/>
<evidence type="ECO:0000313" key="2">
    <source>
        <dbReference type="EMBL" id="ACL39083.1"/>
    </source>
</evidence>
<dbReference type="AlphaFoldDB" id="B8HE48"/>
<reference evidence="2" key="1">
    <citation type="submission" date="2009-01" db="EMBL/GenBank/DDBJ databases">
        <title>Complete sequence of chromosome of Arthrobacter chlorophenolicus A6.</title>
        <authorList>
            <consortium name="US DOE Joint Genome Institute"/>
            <person name="Lucas S."/>
            <person name="Copeland A."/>
            <person name="Lapidus A."/>
            <person name="Glavina del Rio T."/>
            <person name="Tice H."/>
            <person name="Bruce D."/>
            <person name="Goodwin L."/>
            <person name="Pitluck S."/>
            <person name="Goltsman E."/>
            <person name="Clum A."/>
            <person name="Larimer F."/>
            <person name="Land M."/>
            <person name="Hauser L."/>
            <person name="Kyrpides N."/>
            <person name="Mikhailova N."/>
            <person name="Jansson J."/>
            <person name="Richardson P."/>
        </authorList>
    </citation>
    <scope>NUCLEOTIDE SEQUENCE [LARGE SCALE GENOMIC DNA]</scope>
    <source>
        <strain evidence="2">A6</strain>
    </source>
</reference>
<dbReference type="STRING" id="452863.Achl_1090"/>
<evidence type="ECO:0000313" key="3">
    <source>
        <dbReference type="Proteomes" id="UP000002505"/>
    </source>
</evidence>
<feature type="compositionally biased region" description="Polar residues" evidence="1">
    <location>
        <begin position="27"/>
        <end position="80"/>
    </location>
</feature>
<keyword evidence="3" id="KW-1185">Reference proteome</keyword>
<dbReference type="HOGENOM" id="CLU_1217783_0_0_11"/>
<proteinExistence type="predicted"/>
<organism evidence="2 3">
    <name type="scientific">Pseudarthrobacter chlorophenolicus (strain ATCC 700700 / DSM 12829 / CIP 107037 / JCM 12360 / KCTC 9906 / NCIMB 13794 / A6)</name>
    <name type="common">Arthrobacter chlorophenolicus</name>
    <dbReference type="NCBI Taxonomy" id="452863"/>
    <lineage>
        <taxon>Bacteria</taxon>
        <taxon>Bacillati</taxon>
        <taxon>Actinomycetota</taxon>
        <taxon>Actinomycetes</taxon>
        <taxon>Micrococcales</taxon>
        <taxon>Micrococcaceae</taxon>
        <taxon>Pseudarthrobacter</taxon>
    </lineage>
</organism>